<dbReference type="InterPro" id="IPR032675">
    <property type="entry name" value="LRR_dom_sf"/>
</dbReference>
<proteinExistence type="predicted"/>
<dbReference type="PANTHER" id="PTHR47566:SF1">
    <property type="entry name" value="PROTEIN NUD1"/>
    <property type="match status" value="1"/>
</dbReference>
<feature type="compositionally biased region" description="Low complexity" evidence="3">
    <location>
        <begin position="25"/>
        <end position="42"/>
    </location>
</feature>
<keyword evidence="2" id="KW-0677">Repeat</keyword>
<dbReference type="GO" id="GO:0031028">
    <property type="term" value="P:septation initiation signaling"/>
    <property type="evidence" value="ECO:0007669"/>
    <property type="project" value="TreeGrafter"/>
</dbReference>
<evidence type="ECO:0000313" key="5">
    <source>
        <dbReference type="Proteomes" id="UP000094565"/>
    </source>
</evidence>
<feature type="compositionally biased region" description="Polar residues" evidence="3">
    <location>
        <begin position="214"/>
        <end position="229"/>
    </location>
</feature>
<dbReference type="GO" id="GO:1902412">
    <property type="term" value="P:regulation of mitotic cytokinesis"/>
    <property type="evidence" value="ECO:0007669"/>
    <property type="project" value="TreeGrafter"/>
</dbReference>
<dbReference type="PROSITE" id="PS51450">
    <property type="entry name" value="LRR"/>
    <property type="match status" value="4"/>
</dbReference>
<feature type="region of interest" description="Disordered" evidence="3">
    <location>
        <begin position="305"/>
        <end position="349"/>
    </location>
</feature>
<keyword evidence="1" id="KW-0433">Leucine-rich repeat</keyword>
<keyword evidence="5" id="KW-1185">Reference proteome</keyword>
<dbReference type="OrthoDB" id="3980749at2759"/>
<evidence type="ECO:0000256" key="1">
    <source>
        <dbReference type="ARBA" id="ARBA00022614"/>
    </source>
</evidence>
<feature type="compositionally biased region" description="Polar residues" evidence="3">
    <location>
        <begin position="1"/>
        <end position="13"/>
    </location>
</feature>
<protein>
    <submittedName>
        <fullName evidence="4">BA75_03816T0</fullName>
    </submittedName>
</protein>
<feature type="region of interest" description="Disordered" evidence="3">
    <location>
        <begin position="469"/>
        <end position="489"/>
    </location>
</feature>
<feature type="compositionally biased region" description="Low complexity" evidence="3">
    <location>
        <begin position="279"/>
        <end position="288"/>
    </location>
</feature>
<feature type="region of interest" description="Disordered" evidence="3">
    <location>
        <begin position="279"/>
        <end position="298"/>
    </location>
</feature>
<dbReference type="Gene3D" id="3.80.10.10">
    <property type="entry name" value="Ribonuclease Inhibitor"/>
    <property type="match status" value="3"/>
</dbReference>
<feature type="compositionally biased region" description="Acidic residues" evidence="3">
    <location>
        <begin position="325"/>
        <end position="338"/>
    </location>
</feature>
<gene>
    <name evidence="4" type="ORF">ATY40_BA7503816</name>
</gene>
<evidence type="ECO:0000256" key="3">
    <source>
        <dbReference type="SAM" id="MobiDB-lite"/>
    </source>
</evidence>
<dbReference type="EMBL" id="CP014586">
    <property type="protein sequence ID" value="ANZ77098.1"/>
    <property type="molecule type" value="Genomic_DNA"/>
</dbReference>
<reference evidence="4 5" key="1">
    <citation type="submission" date="2016-02" db="EMBL/GenBank/DDBJ databases">
        <title>Comparative genomic and transcriptomic foundation for Pichia pastoris.</title>
        <authorList>
            <person name="Love K.R."/>
            <person name="Shah K.A."/>
            <person name="Whittaker C.A."/>
            <person name="Wu J."/>
            <person name="Bartlett M.C."/>
            <person name="Ma D."/>
            <person name="Leeson R.L."/>
            <person name="Priest M."/>
            <person name="Young S.K."/>
            <person name="Love J.C."/>
        </authorList>
    </citation>
    <scope>NUCLEOTIDE SEQUENCE [LARGE SCALE GENOMIC DNA]</scope>
    <source>
        <strain evidence="4 5">ATCC 28485</strain>
    </source>
</reference>
<evidence type="ECO:0000313" key="4">
    <source>
        <dbReference type="EMBL" id="ANZ77098.1"/>
    </source>
</evidence>
<sequence length="991" mass="112965">MTQETSDLNSGVNESKIIHPKMSRQDNLQDSQPQQQNPLQPKDLNKVKPGESSKWLPTLLRGDEFKWTDKTIENEYNSFASVNDKDAGDQEETSMIYHNSEVNNSKVEADWKKYAENQFQKPIKHTTRLKSMFDVSPIPHDHSKLGINNESYNTSSRFDSRFDTKQQSIKSLPRSPLKVFGNRHNTYTRVKMDGLLNDLVSDGTVPKNGHLSDYTDSTNGDSVEFTPSPTKRKHVFGETNDTDFQVTMGSENFEENAERVYGGLVDKNVLNFKDFESSNDYTSDSSASIIDHDLPSSVRIHDVARPTAPQSEEDHRDSPRSTEGAEQEESEDDGEEEVNVTLDNNSSIDTSISAPRIKALNSIAESRGEWRKQSDTLVDRIDINALHKRPTKIPGMVNIPPEELEKLVYNKKLGGYIPTTTDISGNSNDSSQDQQEFKALDDISDLLIDSRHNTNQAATSKISVSFALPPEEEQESKAKQSSLKRVSTANLDQDDLNDVTNISDVRDLSFSQSKETVVALLTEIYPDGDWTQMITLDISNKDLQRLVHLDDYTPELLDLNVSFNKLKYLADIPRHIRTIVASHNLLNDMAVFDHCRNLQLLDISHNNISTLRQIRLPNIKKLIINNNMVESLNGLEDLNTLTTLDLSHNLIKGTVDFKNMDFVLLEDLNLSDNDIKAVQGLSSLKCLRVFNIGNNNLTKLEINETMSSLKKLDLKNNVELMSTNIEKFPRLRSLCLDGNTKLSVTFSKKLEKLSAKLCSNEMLFNNDVEMIYLRWLDLSGITNLDFDRLKEPFINVNYLNLSAASMKQISQKFTQMFPNVNTLNLNFNMISDVSPLGKLKYLRKLFLINNRISSLNDIYELSFELRNQIKYLDVRMNPATKEFYPHVFLSEQEDELPIEEENIEDLLPQTLDGIDAVNSQYKSFLSLGGDEDWNYRDYQYTKKLDKTREQKKAEYQIVILGVCTKLKFFDGKIVTKDDINEAMQMLKKLDI</sequence>
<feature type="region of interest" description="Disordered" evidence="3">
    <location>
        <begin position="210"/>
        <end position="232"/>
    </location>
</feature>
<dbReference type="InterPro" id="IPR001611">
    <property type="entry name" value="Leu-rich_rpt"/>
</dbReference>
<accession>A0A1B2JH12</accession>
<dbReference type="AlphaFoldDB" id="A0A1B2JH12"/>
<dbReference type="InterPro" id="IPR052574">
    <property type="entry name" value="CDIRP"/>
</dbReference>
<evidence type="ECO:0000256" key="2">
    <source>
        <dbReference type="ARBA" id="ARBA00022737"/>
    </source>
</evidence>
<dbReference type="Proteomes" id="UP000094565">
    <property type="component" value="Chromosome 3"/>
</dbReference>
<dbReference type="SUPFAM" id="SSF52058">
    <property type="entry name" value="L domain-like"/>
    <property type="match status" value="1"/>
</dbReference>
<organism evidence="4 5">
    <name type="scientific">Komagataella pastoris</name>
    <name type="common">Yeast</name>
    <name type="synonym">Pichia pastoris</name>
    <dbReference type="NCBI Taxonomy" id="4922"/>
    <lineage>
        <taxon>Eukaryota</taxon>
        <taxon>Fungi</taxon>
        <taxon>Dikarya</taxon>
        <taxon>Ascomycota</taxon>
        <taxon>Saccharomycotina</taxon>
        <taxon>Pichiomycetes</taxon>
        <taxon>Pichiales</taxon>
        <taxon>Pichiaceae</taxon>
        <taxon>Komagataella</taxon>
    </lineage>
</organism>
<dbReference type="SUPFAM" id="SSF52047">
    <property type="entry name" value="RNI-like"/>
    <property type="match status" value="1"/>
</dbReference>
<dbReference type="GO" id="GO:0061499">
    <property type="term" value="C:outer plaque of mitotic spindle pole body"/>
    <property type="evidence" value="ECO:0007669"/>
    <property type="project" value="TreeGrafter"/>
</dbReference>
<feature type="region of interest" description="Disordered" evidence="3">
    <location>
        <begin position="1"/>
        <end position="55"/>
    </location>
</feature>
<dbReference type="SMART" id="SM00365">
    <property type="entry name" value="LRR_SD22"/>
    <property type="match status" value="6"/>
</dbReference>
<name>A0A1B2JH12_PICPA</name>
<dbReference type="PANTHER" id="PTHR47566">
    <property type="match status" value="1"/>
</dbReference>
<dbReference type="GO" id="GO:0035591">
    <property type="term" value="F:signaling adaptor activity"/>
    <property type="evidence" value="ECO:0007669"/>
    <property type="project" value="TreeGrafter"/>
</dbReference>